<evidence type="ECO:0000313" key="3">
    <source>
        <dbReference type="EMBL" id="MFD2920136.1"/>
    </source>
</evidence>
<dbReference type="SUPFAM" id="SSF160574">
    <property type="entry name" value="BT0923-like"/>
    <property type="match status" value="1"/>
</dbReference>
<dbReference type="Pfam" id="PF11396">
    <property type="entry name" value="PepSY_like"/>
    <property type="match status" value="1"/>
</dbReference>
<dbReference type="InterPro" id="IPR021533">
    <property type="entry name" value="PepSY-like"/>
</dbReference>
<dbReference type="RefSeq" id="WP_386098064.1">
    <property type="nucleotide sequence ID" value="NZ_JBHUOZ010000003.1"/>
</dbReference>
<reference evidence="4" key="1">
    <citation type="journal article" date="2019" name="Int. J. Syst. Evol. Microbiol.">
        <title>The Global Catalogue of Microorganisms (GCM) 10K type strain sequencing project: providing services to taxonomists for standard genome sequencing and annotation.</title>
        <authorList>
            <consortium name="The Broad Institute Genomics Platform"/>
            <consortium name="The Broad Institute Genome Sequencing Center for Infectious Disease"/>
            <person name="Wu L."/>
            <person name="Ma J."/>
        </authorList>
    </citation>
    <scope>NUCLEOTIDE SEQUENCE [LARGE SCALE GENOMIC DNA]</scope>
    <source>
        <strain evidence="4">KCTC 23299</strain>
    </source>
</reference>
<dbReference type="Gene3D" id="3.10.450.360">
    <property type="match status" value="1"/>
</dbReference>
<evidence type="ECO:0000313" key="4">
    <source>
        <dbReference type="Proteomes" id="UP001597511"/>
    </source>
</evidence>
<feature type="domain" description="Putative beta-lactamase-inhibitor-like PepSY-like" evidence="2">
    <location>
        <begin position="59"/>
        <end position="145"/>
    </location>
</feature>
<name>A0ABW6A7B2_9BACT</name>
<accession>A0ABW6A7B2</accession>
<feature type="signal peptide" evidence="1">
    <location>
        <begin position="1"/>
        <end position="22"/>
    </location>
</feature>
<comment type="caution">
    <text evidence="3">The sequence shown here is derived from an EMBL/GenBank/DDBJ whole genome shotgun (WGS) entry which is preliminary data.</text>
</comment>
<keyword evidence="4" id="KW-1185">Reference proteome</keyword>
<keyword evidence="1" id="KW-0732">Signal</keyword>
<sequence>MKKLFTLLLSIFLAGVHFTVTAQTVKESKVPAAVKESFKKQHPDMYVYEWEFKKKKQLYEAEFLHKGAKHEAHFTPDGKWLLTKRDIKRKDLPAKILQAIAGSQYSHWEIDDAEEQQTPSGLVYKVEVEQGKQELYLYITAEGKIEKTVQK</sequence>
<evidence type="ECO:0000256" key="1">
    <source>
        <dbReference type="SAM" id="SignalP"/>
    </source>
</evidence>
<gene>
    <name evidence="3" type="ORF">ACFS6H_10475</name>
</gene>
<organism evidence="3 4">
    <name type="scientific">Terrimonas rubra</name>
    <dbReference type="NCBI Taxonomy" id="1035890"/>
    <lineage>
        <taxon>Bacteria</taxon>
        <taxon>Pseudomonadati</taxon>
        <taxon>Bacteroidota</taxon>
        <taxon>Chitinophagia</taxon>
        <taxon>Chitinophagales</taxon>
        <taxon>Chitinophagaceae</taxon>
        <taxon>Terrimonas</taxon>
    </lineage>
</organism>
<dbReference type="EMBL" id="JBHUOZ010000003">
    <property type="protein sequence ID" value="MFD2920136.1"/>
    <property type="molecule type" value="Genomic_DNA"/>
</dbReference>
<evidence type="ECO:0000259" key="2">
    <source>
        <dbReference type="Pfam" id="PF11396"/>
    </source>
</evidence>
<feature type="chain" id="PRO_5046048091" evidence="1">
    <location>
        <begin position="23"/>
        <end position="151"/>
    </location>
</feature>
<dbReference type="Proteomes" id="UP001597511">
    <property type="component" value="Unassembled WGS sequence"/>
</dbReference>
<protein>
    <submittedName>
        <fullName evidence="3">PepSY-like domain-containing protein</fullName>
    </submittedName>
</protein>
<proteinExistence type="predicted"/>